<keyword evidence="2" id="KW-1185">Reference proteome</keyword>
<dbReference type="Proteomes" id="UP000070544">
    <property type="component" value="Unassembled WGS sequence"/>
</dbReference>
<dbReference type="AlphaFoldDB" id="A0A139ABF4"/>
<reference evidence="1 2" key="1">
    <citation type="journal article" date="2015" name="Genome Biol. Evol.">
        <title>Phylogenomic analyses indicate that early fungi evolved digesting cell walls of algal ancestors of land plants.</title>
        <authorList>
            <person name="Chang Y."/>
            <person name="Wang S."/>
            <person name="Sekimoto S."/>
            <person name="Aerts A.L."/>
            <person name="Choi C."/>
            <person name="Clum A."/>
            <person name="LaButti K.M."/>
            <person name="Lindquist E.A."/>
            <person name="Yee Ngan C."/>
            <person name="Ohm R.A."/>
            <person name="Salamov A.A."/>
            <person name="Grigoriev I.V."/>
            <person name="Spatafora J.W."/>
            <person name="Berbee M.L."/>
        </authorList>
    </citation>
    <scope>NUCLEOTIDE SEQUENCE [LARGE SCALE GENOMIC DNA]</scope>
    <source>
        <strain evidence="1 2">JEL478</strain>
    </source>
</reference>
<dbReference type="EMBL" id="KQ965771">
    <property type="protein sequence ID" value="KXS14090.1"/>
    <property type="molecule type" value="Genomic_DNA"/>
</dbReference>
<proteinExistence type="predicted"/>
<organism evidence="1 2">
    <name type="scientific">Gonapodya prolifera (strain JEL478)</name>
    <name type="common">Monoblepharis prolifera</name>
    <dbReference type="NCBI Taxonomy" id="1344416"/>
    <lineage>
        <taxon>Eukaryota</taxon>
        <taxon>Fungi</taxon>
        <taxon>Fungi incertae sedis</taxon>
        <taxon>Chytridiomycota</taxon>
        <taxon>Chytridiomycota incertae sedis</taxon>
        <taxon>Monoblepharidomycetes</taxon>
        <taxon>Monoblepharidales</taxon>
        <taxon>Gonapodyaceae</taxon>
        <taxon>Gonapodya</taxon>
    </lineage>
</organism>
<accession>A0A139ABF4</accession>
<protein>
    <submittedName>
        <fullName evidence="1">Uncharacterized protein</fullName>
    </submittedName>
</protein>
<name>A0A139ABF4_GONPJ</name>
<evidence type="ECO:0000313" key="2">
    <source>
        <dbReference type="Proteomes" id="UP000070544"/>
    </source>
</evidence>
<sequence length="90" mass="9446">MESPGVPLDQPVLGGGPLDVYEQAAELKSLLLPEFLVTGGIGGGRLPSNPTFMPCDLKRVSGLGKSDTFNVRLGKKRRLAGSAIKDAPEL</sequence>
<gene>
    <name evidence="1" type="ORF">M427DRAFT_33304</name>
</gene>
<evidence type="ECO:0000313" key="1">
    <source>
        <dbReference type="EMBL" id="KXS14090.1"/>
    </source>
</evidence>